<proteinExistence type="predicted"/>
<accession>A0A6B2JRW8</accession>
<sequence length="60" mass="7124">MNPLQFLRMAHWARRPPSKRMVMVVLGVIAVCAVLWGIERLWGWPDWLVPERTGRRVMRP</sequence>
<evidence type="ECO:0000256" key="1">
    <source>
        <dbReference type="SAM" id="Phobius"/>
    </source>
</evidence>
<organism evidence="2 3">
    <name type="scientific">Pseudoroseicyclus tamaricis</name>
    <dbReference type="NCBI Taxonomy" id="2705421"/>
    <lineage>
        <taxon>Bacteria</taxon>
        <taxon>Pseudomonadati</taxon>
        <taxon>Pseudomonadota</taxon>
        <taxon>Alphaproteobacteria</taxon>
        <taxon>Rhodobacterales</taxon>
        <taxon>Paracoccaceae</taxon>
        <taxon>Pseudoroseicyclus</taxon>
    </lineage>
</organism>
<feature type="transmembrane region" description="Helical" evidence="1">
    <location>
        <begin position="21"/>
        <end position="38"/>
    </location>
</feature>
<keyword evidence="1" id="KW-0812">Transmembrane</keyword>
<keyword evidence="1" id="KW-0472">Membrane</keyword>
<evidence type="ECO:0000313" key="3">
    <source>
        <dbReference type="Proteomes" id="UP000474757"/>
    </source>
</evidence>
<evidence type="ECO:0000313" key="2">
    <source>
        <dbReference type="EMBL" id="NDV01317.1"/>
    </source>
</evidence>
<dbReference type="Proteomes" id="UP000474757">
    <property type="component" value="Unassembled WGS sequence"/>
</dbReference>
<comment type="caution">
    <text evidence="2">The sequence shown here is derived from an EMBL/GenBank/DDBJ whole genome shotgun (WGS) entry which is preliminary data.</text>
</comment>
<protein>
    <submittedName>
        <fullName evidence="2">Uncharacterized protein</fullName>
    </submittedName>
</protein>
<dbReference type="AlphaFoldDB" id="A0A6B2JRW8"/>
<reference evidence="2 3" key="1">
    <citation type="submission" date="2020-02" db="EMBL/GenBank/DDBJ databases">
        <title>Pseudoroseicyclus tamarix, sp. nov., isolated from offshore sediment of a Tamarix chinensis forest.</title>
        <authorList>
            <person name="Gai Y."/>
        </authorList>
    </citation>
    <scope>NUCLEOTIDE SEQUENCE [LARGE SCALE GENOMIC DNA]</scope>
    <source>
        <strain evidence="2 3">CLL3-39</strain>
    </source>
</reference>
<keyword evidence="1" id="KW-1133">Transmembrane helix</keyword>
<keyword evidence="3" id="KW-1185">Reference proteome</keyword>
<name>A0A6B2JRW8_9RHOB</name>
<gene>
    <name evidence="2" type="ORF">GZA08_10110</name>
</gene>
<dbReference type="EMBL" id="JAAGAB010000002">
    <property type="protein sequence ID" value="NDV01317.1"/>
    <property type="molecule type" value="Genomic_DNA"/>
</dbReference>
<dbReference type="RefSeq" id="WP_163892968.1">
    <property type="nucleotide sequence ID" value="NZ_JAAFYS010000002.1"/>
</dbReference>